<dbReference type="Pfam" id="PF00857">
    <property type="entry name" value="Isochorismatase"/>
    <property type="match status" value="1"/>
</dbReference>
<protein>
    <submittedName>
        <fullName evidence="4">Isochorismatase</fullName>
    </submittedName>
</protein>
<evidence type="ECO:0000313" key="5">
    <source>
        <dbReference type="Proteomes" id="UP001303473"/>
    </source>
</evidence>
<comment type="caution">
    <text evidence="4">The sequence shown here is derived from an EMBL/GenBank/DDBJ whole genome shotgun (WGS) entry which is preliminary data.</text>
</comment>
<evidence type="ECO:0000256" key="2">
    <source>
        <dbReference type="SAM" id="SignalP"/>
    </source>
</evidence>
<accession>A0AAN6NI96</accession>
<keyword evidence="2" id="KW-0732">Signal</keyword>
<gene>
    <name evidence="4" type="ORF">QBC46DRAFT_455984</name>
</gene>
<dbReference type="Gene3D" id="3.40.50.850">
    <property type="entry name" value="Isochorismatase-like"/>
    <property type="match status" value="1"/>
</dbReference>
<evidence type="ECO:0000259" key="3">
    <source>
        <dbReference type="Pfam" id="PF00857"/>
    </source>
</evidence>
<feature type="chain" id="PRO_5042870826" evidence="2">
    <location>
        <begin position="21"/>
        <end position="260"/>
    </location>
</feature>
<dbReference type="InterPro" id="IPR036380">
    <property type="entry name" value="Isochorismatase-like_sf"/>
</dbReference>
<dbReference type="Proteomes" id="UP001303473">
    <property type="component" value="Unassembled WGS sequence"/>
</dbReference>
<comment type="similarity">
    <text evidence="1">Belongs to the isochorismatase family.</text>
</comment>
<dbReference type="InterPro" id="IPR053152">
    <property type="entry name" value="Hydrolase_YcaC-like"/>
</dbReference>
<feature type="signal peptide" evidence="2">
    <location>
        <begin position="1"/>
        <end position="20"/>
    </location>
</feature>
<dbReference type="PANTHER" id="PTHR43559:SF3">
    <property type="entry name" value="HYDROLASE YCAC-RELATED"/>
    <property type="match status" value="1"/>
</dbReference>
<sequence length="260" mass="28374">MKFTLTGLLSAALLAGAAVADSYPWERLNKDDALLLVLDLQEGLYSLARDFDATLYKQSMMAHASLGKAFNLPVVMTTSAQSGPNGLLPQEILDWYPTSPLIKRQGEVDAWDNAEFRAAVRAANRSQIIMAGIVTDVCTAFLARSLRAEGYAVWANIEASGTTTALIRDISNDQMLQAGVHVVSLFAIMCDLMRDWRNTPGAAELLPWLDKYLPAYGMVARSHKAAIQNGTIIPGEAALPGKKRSIRTWRRGEGDTGKFD</sequence>
<evidence type="ECO:0000313" key="4">
    <source>
        <dbReference type="EMBL" id="KAK3944573.1"/>
    </source>
</evidence>
<reference evidence="5" key="1">
    <citation type="journal article" date="2023" name="Mol. Phylogenet. Evol.">
        <title>Genome-scale phylogeny and comparative genomics of the fungal order Sordariales.</title>
        <authorList>
            <person name="Hensen N."/>
            <person name="Bonometti L."/>
            <person name="Westerberg I."/>
            <person name="Brannstrom I.O."/>
            <person name="Guillou S."/>
            <person name="Cros-Aarteil S."/>
            <person name="Calhoun S."/>
            <person name="Haridas S."/>
            <person name="Kuo A."/>
            <person name="Mondo S."/>
            <person name="Pangilinan J."/>
            <person name="Riley R."/>
            <person name="LaButti K."/>
            <person name="Andreopoulos B."/>
            <person name="Lipzen A."/>
            <person name="Chen C."/>
            <person name="Yan M."/>
            <person name="Daum C."/>
            <person name="Ng V."/>
            <person name="Clum A."/>
            <person name="Steindorff A."/>
            <person name="Ohm R.A."/>
            <person name="Martin F."/>
            <person name="Silar P."/>
            <person name="Natvig D.O."/>
            <person name="Lalanne C."/>
            <person name="Gautier V."/>
            <person name="Ament-Velasquez S.L."/>
            <person name="Kruys A."/>
            <person name="Hutchinson M.I."/>
            <person name="Powell A.J."/>
            <person name="Barry K."/>
            <person name="Miller A.N."/>
            <person name="Grigoriev I.V."/>
            <person name="Debuchy R."/>
            <person name="Gladieux P."/>
            <person name="Hiltunen Thoren M."/>
            <person name="Johannesson H."/>
        </authorList>
    </citation>
    <scope>NUCLEOTIDE SEQUENCE [LARGE SCALE GENOMIC DNA]</scope>
    <source>
        <strain evidence="5">CBS 340.73</strain>
    </source>
</reference>
<dbReference type="EMBL" id="MU853758">
    <property type="protein sequence ID" value="KAK3944573.1"/>
    <property type="molecule type" value="Genomic_DNA"/>
</dbReference>
<evidence type="ECO:0000256" key="1">
    <source>
        <dbReference type="ARBA" id="ARBA00006336"/>
    </source>
</evidence>
<name>A0AAN6NI96_9PEZI</name>
<dbReference type="SUPFAM" id="SSF52499">
    <property type="entry name" value="Isochorismatase-like hydrolases"/>
    <property type="match status" value="1"/>
</dbReference>
<dbReference type="InterPro" id="IPR000868">
    <property type="entry name" value="Isochorismatase-like_dom"/>
</dbReference>
<proteinExistence type="inferred from homology"/>
<dbReference type="AlphaFoldDB" id="A0AAN6NI96"/>
<dbReference type="PANTHER" id="PTHR43559">
    <property type="entry name" value="HYDROLASE YCAC-RELATED"/>
    <property type="match status" value="1"/>
</dbReference>
<keyword evidence="5" id="KW-1185">Reference proteome</keyword>
<organism evidence="4 5">
    <name type="scientific">Diplogelasinospora grovesii</name>
    <dbReference type="NCBI Taxonomy" id="303347"/>
    <lineage>
        <taxon>Eukaryota</taxon>
        <taxon>Fungi</taxon>
        <taxon>Dikarya</taxon>
        <taxon>Ascomycota</taxon>
        <taxon>Pezizomycotina</taxon>
        <taxon>Sordariomycetes</taxon>
        <taxon>Sordariomycetidae</taxon>
        <taxon>Sordariales</taxon>
        <taxon>Diplogelasinosporaceae</taxon>
        <taxon>Diplogelasinospora</taxon>
    </lineage>
</organism>
<feature type="domain" description="Isochorismatase-like" evidence="3">
    <location>
        <begin position="34"/>
        <end position="184"/>
    </location>
</feature>